<dbReference type="InterPro" id="IPR045967">
    <property type="entry name" value="HAM1-like_N"/>
</dbReference>
<name>A0A4S2MK46_9PEZI</name>
<evidence type="ECO:0000259" key="3">
    <source>
        <dbReference type="Pfam" id="PF19343"/>
    </source>
</evidence>
<evidence type="ECO:0000256" key="1">
    <source>
        <dbReference type="SAM" id="MobiDB-lite"/>
    </source>
</evidence>
<dbReference type="Pfam" id="PF19343">
    <property type="entry name" value="HAM1_N"/>
    <property type="match status" value="1"/>
</dbReference>
<keyword evidence="5" id="KW-1185">Reference proteome</keyword>
<feature type="compositionally biased region" description="Low complexity" evidence="1">
    <location>
        <begin position="841"/>
        <end position="853"/>
    </location>
</feature>
<feature type="compositionally biased region" description="Polar residues" evidence="1">
    <location>
        <begin position="103"/>
        <end position="116"/>
    </location>
</feature>
<dbReference type="Gene3D" id="3.15.10.10">
    <property type="entry name" value="Bactericidal permeability-increasing protein, domain 1"/>
    <property type="match status" value="1"/>
</dbReference>
<evidence type="ECO:0000259" key="2">
    <source>
        <dbReference type="Pfam" id="PF14613"/>
    </source>
</evidence>
<dbReference type="EMBL" id="ML220156">
    <property type="protein sequence ID" value="TGZ77263.1"/>
    <property type="molecule type" value="Genomic_DNA"/>
</dbReference>
<feature type="compositionally biased region" description="Basic residues" evidence="1">
    <location>
        <begin position="807"/>
        <end position="817"/>
    </location>
</feature>
<dbReference type="STRING" id="341454.A0A4S2MK46"/>
<evidence type="ECO:0000313" key="5">
    <source>
        <dbReference type="Proteomes" id="UP000298138"/>
    </source>
</evidence>
<dbReference type="PANTHER" id="PTHR31138:SF1">
    <property type="entry name" value="PDZ DOMAIN-CONTAINING PROTEIN"/>
    <property type="match status" value="1"/>
</dbReference>
<feature type="domain" description="HAM1-like C-terminal" evidence="2">
    <location>
        <begin position="640"/>
        <end position="800"/>
    </location>
</feature>
<dbReference type="OrthoDB" id="19394at2759"/>
<reference evidence="4 5" key="1">
    <citation type="submission" date="2019-04" db="EMBL/GenBank/DDBJ databases">
        <title>Comparative genomics and transcriptomics to analyze fruiting body development in filamentous ascomycetes.</title>
        <authorList>
            <consortium name="DOE Joint Genome Institute"/>
            <person name="Lutkenhaus R."/>
            <person name="Traeger S."/>
            <person name="Breuer J."/>
            <person name="Kuo A."/>
            <person name="Lipzen A."/>
            <person name="Pangilinan J."/>
            <person name="Dilworth D."/>
            <person name="Sandor L."/>
            <person name="Poggeler S."/>
            <person name="Barry K."/>
            <person name="Grigoriev I.V."/>
            <person name="Nowrousian M."/>
        </authorList>
    </citation>
    <scope>NUCLEOTIDE SEQUENCE [LARGE SCALE GENOMIC DNA]</scope>
    <source>
        <strain evidence="4 5">CBS 389.68</strain>
    </source>
</reference>
<feature type="domain" description="HAM1-like N-terminal" evidence="3">
    <location>
        <begin position="2"/>
        <end position="628"/>
    </location>
</feature>
<feature type="region of interest" description="Disordered" evidence="1">
    <location>
        <begin position="785"/>
        <end position="853"/>
    </location>
</feature>
<dbReference type="Proteomes" id="UP000298138">
    <property type="component" value="Unassembled WGS sequence"/>
</dbReference>
<proteinExistence type="predicted"/>
<dbReference type="PANTHER" id="PTHR31138">
    <property type="entry name" value="CHROMOSOME 19, WHOLE GENOME SHOTGUN SEQUENCE"/>
    <property type="match status" value="1"/>
</dbReference>
<gene>
    <name evidence="4" type="ORF">EX30DRAFT_323876</name>
</gene>
<evidence type="ECO:0000313" key="4">
    <source>
        <dbReference type="EMBL" id="TGZ77263.1"/>
    </source>
</evidence>
<dbReference type="AlphaFoldDB" id="A0A4S2MK46"/>
<organism evidence="4 5">
    <name type="scientific">Ascodesmis nigricans</name>
    <dbReference type="NCBI Taxonomy" id="341454"/>
    <lineage>
        <taxon>Eukaryota</taxon>
        <taxon>Fungi</taxon>
        <taxon>Dikarya</taxon>
        <taxon>Ascomycota</taxon>
        <taxon>Pezizomycotina</taxon>
        <taxon>Pezizomycetes</taxon>
        <taxon>Pezizales</taxon>
        <taxon>Ascodesmidaceae</taxon>
        <taxon>Ascodesmis</taxon>
    </lineage>
</organism>
<feature type="region of interest" description="Disordered" evidence="1">
    <location>
        <begin position="103"/>
        <end position="126"/>
    </location>
</feature>
<dbReference type="InParanoid" id="A0A4S2MK46"/>
<sequence>MSTNVNVPTNVRQREKDIDNKLRLYGIYQAFTAGKVPSNKQIDVALSSLVSHKKLREPNGKLSDEGKVLLEDFRTVVEEAKRLLLVKNHDEALQEFIFETTQLGQKGGPSTSTPNAPVSKETANRDGEEALEGLKVLGRLMITNGQFRKLISDVGILFRDIAGDVATKSAGKLRPDEERLRSIDDPAPDHEWHDAPDFNKQSMKQQLRDTFNKKSPLDENQLCDVAGNVTQAADPHGSRDPRETANKLAAEQRNGGNAGINAQAGVQQGIHDVKENIPEDQKQRAREYRERTNRYLQNKMPKERREQTIWRLKKMIVEIQSHRDYQQAIDTLLRLAETYTGHGKNIAGQTQGTVKGAHQDSHLKQAETHLRILLERFANNTSSEDFFDALNDIYRDADRDPELKNWFKSLDSFIRRSLKQDGYILTEDCNREYNVLYDHGNYLLRDRYRGHTDRLLNEVKFFGQQFAEDPQNNRFGDAMQKLFQDLGTDENGNAAFKKHLIKDITQVIIPDIFQSVRYVPIPRIEYSDPMADAVIENLVLESDNLMPNMLEISSDTYARFGRKTVSSKKTQQVMVSASGIQADLRDVSYYIKKKQGFPSLTDMGVADIGLGGEGFSFKLQLSTAEKHDRARFFKVDTCTVNIKQLKIKLKQSKHKALFSIFKPLLMGLVKPVMVKVLEQQIRSAFGRLDALSYRVYNEQEKIKRDLQNNPDPEHAMNLYQRYTQAIQKEALSRKERVKAKTADKKVNMAVTAEDSIFKDIKLPGGISTKATEYRQQARQGEGWKNDIFSIGHTSPTTGLPHPEKITRKSPHAQRRHLKEGVPVSSRDSGYEPSGYGQAAVGQPPMGYQQPGEYGQGYERGYTTQPYGAQEKMLPTQTQPFAQGPVLNKGTVGNGYTTTGQTQQYMQPNQGVY</sequence>
<dbReference type="Pfam" id="PF14613">
    <property type="entry name" value="HAM1_C"/>
    <property type="match status" value="1"/>
</dbReference>
<dbReference type="InterPro" id="IPR027842">
    <property type="entry name" value="HAM1-like_C"/>
</dbReference>
<protein>
    <submittedName>
        <fullName evidence="4">Uncharacterized protein</fullName>
    </submittedName>
</protein>
<feature type="region of interest" description="Disordered" evidence="1">
    <location>
        <begin position="176"/>
        <end position="197"/>
    </location>
</feature>
<accession>A0A4S2MK46</accession>